<accession>A0ABQ4XXT8</accession>
<proteinExistence type="predicted"/>
<dbReference type="PANTHER" id="PTHR42648">
    <property type="entry name" value="TRANSPOSASE, PUTATIVE-RELATED"/>
    <property type="match status" value="1"/>
</dbReference>
<evidence type="ECO:0000313" key="4">
    <source>
        <dbReference type="Proteomes" id="UP001151760"/>
    </source>
</evidence>
<keyword evidence="4" id="KW-1185">Reference proteome</keyword>
<dbReference type="InterPro" id="IPR001584">
    <property type="entry name" value="Integrase_cat-core"/>
</dbReference>
<dbReference type="EMBL" id="BQNB010009920">
    <property type="protein sequence ID" value="GJS70239.1"/>
    <property type="molecule type" value="Genomic_DNA"/>
</dbReference>
<dbReference type="InterPro" id="IPR039537">
    <property type="entry name" value="Retrotran_Ty1/copia-like"/>
</dbReference>
<dbReference type="PROSITE" id="PS50994">
    <property type="entry name" value="INTEGRASE"/>
    <property type="match status" value="1"/>
</dbReference>
<reference evidence="3" key="1">
    <citation type="journal article" date="2022" name="Int. J. Mol. Sci.">
        <title>Draft Genome of Tanacetum Coccineum: Genomic Comparison of Closely Related Tanacetum-Family Plants.</title>
        <authorList>
            <person name="Yamashiro T."/>
            <person name="Shiraishi A."/>
            <person name="Nakayama K."/>
            <person name="Satake H."/>
        </authorList>
    </citation>
    <scope>NUCLEOTIDE SEQUENCE</scope>
</reference>
<dbReference type="Gene3D" id="3.30.420.10">
    <property type="entry name" value="Ribonuclease H-like superfamily/Ribonuclease H"/>
    <property type="match status" value="1"/>
</dbReference>
<feature type="non-terminal residue" evidence="3">
    <location>
        <position position="524"/>
    </location>
</feature>
<dbReference type="Proteomes" id="UP001151760">
    <property type="component" value="Unassembled WGS sequence"/>
</dbReference>
<dbReference type="SUPFAM" id="SSF53098">
    <property type="entry name" value="Ribonuclease H-like"/>
    <property type="match status" value="1"/>
</dbReference>
<feature type="domain" description="Integrase catalytic" evidence="2">
    <location>
        <begin position="383"/>
        <end position="524"/>
    </location>
</feature>
<keyword evidence="1" id="KW-0378">Hydrolase</keyword>
<dbReference type="Pfam" id="PF00665">
    <property type="entry name" value="rve"/>
    <property type="match status" value="1"/>
</dbReference>
<reference evidence="3" key="2">
    <citation type="submission" date="2022-01" db="EMBL/GenBank/DDBJ databases">
        <authorList>
            <person name="Yamashiro T."/>
            <person name="Shiraishi A."/>
            <person name="Satake H."/>
            <person name="Nakayama K."/>
        </authorList>
    </citation>
    <scope>NUCLEOTIDE SEQUENCE</scope>
</reference>
<dbReference type="InterPro" id="IPR025724">
    <property type="entry name" value="GAG-pre-integrase_dom"/>
</dbReference>
<dbReference type="PANTHER" id="PTHR42648:SF32">
    <property type="entry name" value="RIBONUCLEASE H-LIKE DOMAIN, GAG-PRE-INTEGRASE DOMAIN PROTEIN-RELATED"/>
    <property type="match status" value="1"/>
</dbReference>
<name>A0ABQ4XXT8_9ASTR</name>
<dbReference type="InterPro" id="IPR054722">
    <property type="entry name" value="PolX-like_BBD"/>
</dbReference>
<dbReference type="Pfam" id="PF22936">
    <property type="entry name" value="Pol_BBD"/>
    <property type="match status" value="1"/>
</dbReference>
<organism evidence="3 4">
    <name type="scientific">Tanacetum coccineum</name>
    <dbReference type="NCBI Taxonomy" id="301880"/>
    <lineage>
        <taxon>Eukaryota</taxon>
        <taxon>Viridiplantae</taxon>
        <taxon>Streptophyta</taxon>
        <taxon>Embryophyta</taxon>
        <taxon>Tracheophyta</taxon>
        <taxon>Spermatophyta</taxon>
        <taxon>Magnoliopsida</taxon>
        <taxon>eudicotyledons</taxon>
        <taxon>Gunneridae</taxon>
        <taxon>Pentapetalae</taxon>
        <taxon>asterids</taxon>
        <taxon>campanulids</taxon>
        <taxon>Asterales</taxon>
        <taxon>Asteraceae</taxon>
        <taxon>Asteroideae</taxon>
        <taxon>Anthemideae</taxon>
        <taxon>Anthemidinae</taxon>
        <taxon>Tanacetum</taxon>
    </lineage>
</organism>
<dbReference type="InterPro" id="IPR036397">
    <property type="entry name" value="RNaseH_sf"/>
</dbReference>
<evidence type="ECO:0000256" key="1">
    <source>
        <dbReference type="ARBA" id="ARBA00022670"/>
    </source>
</evidence>
<protein>
    <submittedName>
        <fullName evidence="3">Ribonuclease H-like domain-containing protein</fullName>
    </submittedName>
</protein>
<gene>
    <name evidence="3" type="ORF">Tco_0703080</name>
</gene>
<comment type="caution">
    <text evidence="3">The sequence shown here is derived from an EMBL/GenBank/DDBJ whole genome shotgun (WGS) entry which is preliminary data.</text>
</comment>
<evidence type="ECO:0000259" key="2">
    <source>
        <dbReference type="PROSITE" id="PS50994"/>
    </source>
</evidence>
<dbReference type="Pfam" id="PF13976">
    <property type="entry name" value="gag_pre-integrs"/>
    <property type="match status" value="1"/>
</dbReference>
<evidence type="ECO:0000313" key="3">
    <source>
        <dbReference type="EMBL" id="GJS70239.1"/>
    </source>
</evidence>
<dbReference type="InterPro" id="IPR012337">
    <property type="entry name" value="RNaseH-like_sf"/>
</dbReference>
<keyword evidence="1" id="KW-0645">Protease</keyword>
<sequence>MLNNMGRITGQREVRPVWNNAQRVNHQNKLTHPHPKRNLVLTAVLTKSGNVLVNIAKQSSSRAAVSNSTARYVNIVASRPTMNGAKPCSNVFHKSHSSVKRTIYQRTTPKNSDFKEKVNTAKVNNVTTAGTKAVVSVIQGHEENVVKSSACWIWRPTGKVIDHIFKDSGSYMPKRFNYGNPQYALQDQEIFDSGCSRHMTGNKSYLTDYHDIDRGFVAFAGSPKGGKITEKGKIRTGKLDFEDVYFVKELKYNLFSVSQMCDKKNSVLFTQTECLILSLDFKLLDESQVLLKVPRHNNMYSFNLKNVVPSGGLTCLFTKATIDESNLWHRRLGHINFKTMNKLVRRNLVRGLPSKLFENDLTCVACHKGKQQKVSCKTKLVSSISQPLQMLHMDLFGLTFVKSLNKKLYCLVVTGDFSRFSWVFFLAYKDETSGILKTFITVIEKQTNHKVKIIRCDNGTGFKNSEMNQLCEMKGIKIEFSVARTPQQNGVAERKNRTLIEAARTMLADSLLPTTFWAEAINIA</sequence>